<dbReference type="GO" id="GO:0008757">
    <property type="term" value="F:S-adenosylmethionine-dependent methyltransferase activity"/>
    <property type="evidence" value="ECO:0007669"/>
    <property type="project" value="InterPro"/>
</dbReference>
<keyword evidence="5" id="KW-0226">DNA condensation</keyword>
<dbReference type="InterPro" id="IPR033664">
    <property type="entry name" value="Cmo5U_methylTrfase"/>
</dbReference>
<dbReference type="CDD" id="cd16337">
    <property type="entry name" value="MukF_C"/>
    <property type="match status" value="1"/>
</dbReference>
<dbReference type="SUPFAM" id="SSF53335">
    <property type="entry name" value="S-adenosyl-L-methionine-dependent methyltransferases"/>
    <property type="match status" value="1"/>
</dbReference>
<dbReference type="Gene3D" id="1.10.10.10">
    <property type="entry name" value="Winged helix-like DNA-binding domain superfamily/Winged helix DNA-binding domain"/>
    <property type="match status" value="1"/>
</dbReference>
<evidence type="ECO:0000256" key="4">
    <source>
        <dbReference type="ARBA" id="ARBA00022837"/>
    </source>
</evidence>
<evidence type="ECO:0000256" key="5">
    <source>
        <dbReference type="ARBA" id="ARBA00023067"/>
    </source>
</evidence>
<dbReference type="InterPro" id="IPR036388">
    <property type="entry name" value="WH-like_DNA-bd_sf"/>
</dbReference>
<dbReference type="AlphaFoldDB" id="A0A0A2VZ14"/>
<dbReference type="HAMAP" id="MF_01803">
    <property type="entry name" value="MukF"/>
    <property type="match status" value="1"/>
</dbReference>
<feature type="domain" description="Chromosome partition protein MukF winged-helix" evidence="8">
    <location>
        <begin position="248"/>
        <end position="359"/>
    </location>
</feature>
<gene>
    <name evidence="11" type="ORF">BBAD15_g2847</name>
</gene>
<evidence type="ECO:0000256" key="3">
    <source>
        <dbReference type="ARBA" id="ARBA00022829"/>
    </source>
</evidence>
<organism evidence="11 12">
    <name type="scientific">Beauveria bassiana D1-5</name>
    <dbReference type="NCBI Taxonomy" id="1245745"/>
    <lineage>
        <taxon>Eukaryota</taxon>
        <taxon>Fungi</taxon>
        <taxon>Dikarya</taxon>
        <taxon>Ascomycota</taxon>
        <taxon>Pezizomycotina</taxon>
        <taxon>Sordariomycetes</taxon>
        <taxon>Hypocreomycetidae</taxon>
        <taxon>Hypocreales</taxon>
        <taxon>Cordycipitaceae</taxon>
        <taxon>Beauveria</taxon>
    </lineage>
</organism>
<keyword evidence="2" id="KW-0132">Cell division</keyword>
<reference evidence="11 12" key="1">
    <citation type="submission" date="2012-10" db="EMBL/GenBank/DDBJ databases">
        <title>Genome sequencing and analysis of entomopathogenic fungi Beauveria bassiana D1-5.</title>
        <authorList>
            <person name="Li Q."/>
            <person name="Wang L."/>
            <person name="Zhang Z."/>
            <person name="Wang Q."/>
            <person name="Ren J."/>
            <person name="Wang M."/>
            <person name="Xu W."/>
            <person name="Wang J."/>
            <person name="Lu Y."/>
            <person name="Du Q."/>
            <person name="Sun Z."/>
        </authorList>
    </citation>
    <scope>NUCLEOTIDE SEQUENCE [LARGE SCALE GENOMIC DNA]</scope>
    <source>
        <strain evidence="11 12">D1-5</strain>
    </source>
</reference>
<dbReference type="GO" id="GO:0030261">
    <property type="term" value="P:chromosome condensation"/>
    <property type="evidence" value="ECO:0007669"/>
    <property type="project" value="UniProtKB-KW"/>
</dbReference>
<dbReference type="InterPro" id="IPR033441">
    <property type="entry name" value="MukF_C"/>
</dbReference>
<dbReference type="Gene3D" id="1.10.225.40">
    <property type="entry name" value="MukF, C-terminal domain"/>
    <property type="match status" value="1"/>
</dbReference>
<evidence type="ECO:0000313" key="11">
    <source>
        <dbReference type="EMBL" id="KGQ11420.1"/>
    </source>
</evidence>
<evidence type="ECO:0000256" key="7">
    <source>
        <dbReference type="SAM" id="MobiDB-lite"/>
    </source>
</evidence>
<dbReference type="Pfam" id="PF03882">
    <property type="entry name" value="WHD_KicB"/>
    <property type="match status" value="1"/>
</dbReference>
<dbReference type="InterPro" id="IPR007385">
    <property type="entry name" value="Scp_MukE"/>
</dbReference>
<evidence type="ECO:0000256" key="1">
    <source>
        <dbReference type="ARBA" id="ARBA00022490"/>
    </source>
</evidence>
<dbReference type="HAMAP" id="MF_01802">
    <property type="entry name" value="MukE"/>
    <property type="match status" value="1"/>
</dbReference>
<dbReference type="InterPro" id="IPR042037">
    <property type="entry name" value="MukE_C"/>
</dbReference>
<dbReference type="InterPro" id="IPR036390">
    <property type="entry name" value="WH_DNA-bd_sf"/>
</dbReference>
<dbReference type="CDD" id="cd02440">
    <property type="entry name" value="AdoMet_MTases"/>
    <property type="match status" value="1"/>
</dbReference>
<dbReference type="GO" id="GO:0007059">
    <property type="term" value="P:chromosome segregation"/>
    <property type="evidence" value="ECO:0007669"/>
    <property type="project" value="UniProtKB-KW"/>
</dbReference>
<dbReference type="InterPro" id="IPR038198">
    <property type="entry name" value="MukF_C_sf"/>
</dbReference>
<dbReference type="Proteomes" id="UP000030106">
    <property type="component" value="Unassembled WGS sequence"/>
</dbReference>
<dbReference type="InterPro" id="IPR005582">
    <property type="entry name" value="Chromosome_partition_MukF"/>
</dbReference>
<dbReference type="HAMAP" id="MF_02057">
    <property type="entry name" value="tRNA_methyltr_CmoM"/>
    <property type="match status" value="1"/>
</dbReference>
<dbReference type="InterPro" id="IPR033440">
    <property type="entry name" value="MukF_M"/>
</dbReference>
<dbReference type="HOGENOM" id="CLU_323128_0_0_1"/>
<feature type="region of interest" description="Disordered" evidence="7">
    <location>
        <begin position="871"/>
        <end position="895"/>
    </location>
</feature>
<evidence type="ECO:0000259" key="10">
    <source>
        <dbReference type="Pfam" id="PF17192"/>
    </source>
</evidence>
<dbReference type="Pfam" id="PF04288">
    <property type="entry name" value="MukE"/>
    <property type="match status" value="1"/>
</dbReference>
<evidence type="ECO:0000313" key="12">
    <source>
        <dbReference type="Proteomes" id="UP000030106"/>
    </source>
</evidence>
<dbReference type="NCBIfam" id="NF008264">
    <property type="entry name" value="PRK11036.1"/>
    <property type="match status" value="1"/>
</dbReference>
<dbReference type="GO" id="GO:0051301">
    <property type="term" value="P:cell division"/>
    <property type="evidence" value="ECO:0007669"/>
    <property type="project" value="UniProtKB-KW"/>
</dbReference>
<sequence>MGDRNFDDIAEKFSHNIYGTTKGQLRQAILWQDLDAFLATQPAALKVLDAGGGEGQTATRFAERGHEVVLCDVSAEMIARAKMLAQEKGVSDNMHFVQSAAQDMAQHLESPVDLILFHAVLEWVTDPQAVLKALWDCLRPGGTLSLMFYNANGLLMRNMFVGNFEYVLQGMKKNKRKTLSPDNPLQPEQVYHWLEQIGWQITGKTGVRVFHDYLRDKHKQRDGFDDLLTLETRYCRQEPFISLGRYIHTVPELVAWARKNDFSISLPTERLTFLLAVATLNGERLDGELSEGELIDAFRHVSDGFEQTSETINVRANNAINDMVRQRLLNRFVSELTEGNAIYRLTPLGIGITDYYIRQREFSTLRLSMQLSIVAGELKRAADAADEGGDEFHWHRNVYAPLKYSVAEIFDSIDLTQRIMDEQQQQVKDDIAQLLNKDWRAAISSCELLLSETSGTLRELQDTLEAAGDKLQANLLRVQDSTMGRDDLHFVDRLVFDLQSKLDRIISWGQQAIDLWIGYDRHVHKFIRTAIDMDKNRVFAQRLRQSVQSYFDAPWALTYSSADRLLDMRDEEMALRDEEVTGELPSELEFEEFNEIREQLAALIEAALQVYKTKQVPLDLGVVVRDYLVQYPRARHFDVARIVVDQAVRLGVAEADFTGLPAKWQTINDYGAKALANPLFPALDSQLRAGRHIGLEELDNHAFLMDFQEYLEEFYARYNVELIRAPEGFFYLRPRSTTLIPRSVLSELDMMVGKILCYLYLSPERLANEGIFTQQELYDELLTLADENKLLKLVNNRSTGSDLDRQKLQEKVRASLTRLRRLGMIWFMGHDSSKFRITESVFRFGADVRTGDDPREAQLRMIRDGEAMAVESRLQLNDESDEPQPGLDNAEDEQE</sequence>
<protein>
    <submittedName>
        <fullName evidence="11">Chromosome partition protein mukF</fullName>
    </submittedName>
</protein>
<dbReference type="Gene3D" id="1.10.10.2260">
    <property type="entry name" value="MukE-like family, C-terminal domain"/>
    <property type="match status" value="1"/>
</dbReference>
<evidence type="ECO:0000256" key="6">
    <source>
        <dbReference type="ARBA" id="ARBA00023306"/>
    </source>
</evidence>
<dbReference type="CDD" id="cd16336">
    <property type="entry name" value="MukE"/>
    <property type="match status" value="1"/>
</dbReference>
<evidence type="ECO:0000259" key="8">
    <source>
        <dbReference type="Pfam" id="PF03882"/>
    </source>
</evidence>
<keyword evidence="1" id="KW-0963">Cytoplasm</keyword>
<accession>A0A0A2VZ14</accession>
<dbReference type="PANTHER" id="PTHR43861">
    <property type="entry name" value="TRANS-ACONITATE 2-METHYLTRANSFERASE-RELATED"/>
    <property type="match status" value="1"/>
</dbReference>
<dbReference type="Gene3D" id="3.40.50.150">
    <property type="entry name" value="Vaccinia Virus protein VP39"/>
    <property type="match status" value="1"/>
</dbReference>
<dbReference type="InterPro" id="IPR033439">
    <property type="entry name" value="MukF_WHTH"/>
</dbReference>
<dbReference type="NCBIfam" id="NF003615">
    <property type="entry name" value="PRK05260.1"/>
    <property type="match status" value="1"/>
</dbReference>
<feature type="domain" description="Chromosome partition protein MukF middle" evidence="10">
    <location>
        <begin position="363"/>
        <end position="523"/>
    </location>
</feature>
<evidence type="ECO:0000256" key="2">
    <source>
        <dbReference type="ARBA" id="ARBA00022618"/>
    </source>
</evidence>
<dbReference type="CDD" id="cd16335">
    <property type="entry name" value="MukF_N"/>
    <property type="match status" value="1"/>
</dbReference>
<dbReference type="InterPro" id="IPR036141">
    <property type="entry name" value="MukF_M_sp"/>
</dbReference>
<keyword evidence="6" id="KW-0131">Cell cycle</keyword>
<dbReference type="STRING" id="1245745.A0A0A2VZ14"/>
<dbReference type="SUPFAM" id="SSF46785">
    <property type="entry name" value="Winged helix' DNA-binding domain"/>
    <property type="match status" value="1"/>
</dbReference>
<dbReference type="Pfam" id="PF17192">
    <property type="entry name" value="MukF_M"/>
    <property type="match status" value="1"/>
</dbReference>
<feature type="domain" description="Methyltransferase type 11" evidence="9">
    <location>
        <begin position="48"/>
        <end position="145"/>
    </location>
</feature>
<comment type="caution">
    <text evidence="11">The sequence shown here is derived from an EMBL/GenBank/DDBJ whole genome shotgun (WGS) entry which is preliminary data.</text>
</comment>
<dbReference type="Pfam" id="PF08241">
    <property type="entry name" value="Methyltransf_11"/>
    <property type="match status" value="1"/>
</dbReference>
<dbReference type="NCBIfam" id="NF003602">
    <property type="entry name" value="PRK05256.1"/>
    <property type="match status" value="1"/>
</dbReference>
<evidence type="ECO:0000259" key="9">
    <source>
        <dbReference type="Pfam" id="PF08241"/>
    </source>
</evidence>
<name>A0A0A2VZ14_BEABA</name>
<dbReference type="EMBL" id="ANFO01000218">
    <property type="protein sequence ID" value="KGQ11420.1"/>
    <property type="molecule type" value="Genomic_DNA"/>
</dbReference>
<dbReference type="GO" id="GO:0006260">
    <property type="term" value="P:DNA replication"/>
    <property type="evidence" value="ECO:0007669"/>
    <property type="project" value="InterPro"/>
</dbReference>
<dbReference type="InterPro" id="IPR029063">
    <property type="entry name" value="SAM-dependent_MTases_sf"/>
</dbReference>
<keyword evidence="3" id="KW-0159">Chromosome partition</keyword>
<keyword evidence="4" id="KW-0106">Calcium</keyword>
<proteinExistence type="inferred from homology"/>
<dbReference type="GO" id="GO:0005737">
    <property type="term" value="C:cytoplasm"/>
    <property type="evidence" value="ECO:0007669"/>
    <property type="project" value="InterPro"/>
</dbReference>
<dbReference type="Gene3D" id="1.20.58.590">
    <property type="entry name" value="Chromosome partition protein MukF, middle domain"/>
    <property type="match status" value="1"/>
</dbReference>
<dbReference type="GO" id="GO:0005509">
    <property type="term" value="F:calcium ion binding"/>
    <property type="evidence" value="ECO:0007669"/>
    <property type="project" value="InterPro"/>
</dbReference>
<dbReference type="InterPro" id="IPR013216">
    <property type="entry name" value="Methyltransf_11"/>
</dbReference>
<dbReference type="SUPFAM" id="SSF140570">
    <property type="entry name" value="MukF C-terminal domain-like"/>
    <property type="match status" value="1"/>
</dbReference>